<accession>A0A3S7V040</accession>
<keyword evidence="4 10" id="KW-0812">Transmembrane</keyword>
<protein>
    <submittedName>
        <fullName evidence="11">Uncharacterized protein</fullName>
    </submittedName>
</protein>
<evidence type="ECO:0000313" key="11">
    <source>
        <dbReference type="EMBL" id="AYM54350.1"/>
    </source>
</evidence>
<evidence type="ECO:0000256" key="1">
    <source>
        <dbReference type="ARBA" id="ARBA00004651"/>
    </source>
</evidence>
<dbReference type="SUPFAM" id="SSF161098">
    <property type="entry name" value="MetI-like"/>
    <property type="match status" value="1"/>
</dbReference>
<comment type="function">
    <text evidence="8">Part of the ABC transporter complex CysAWTP (TC 3.A.1.6.1) involved in sulfate/thiosulfate import. Probably responsible for the translocation of the substrate across the membrane.</text>
</comment>
<evidence type="ECO:0000256" key="5">
    <source>
        <dbReference type="ARBA" id="ARBA00022989"/>
    </source>
</evidence>
<dbReference type="AlphaFoldDB" id="A0A3S7V040"/>
<evidence type="ECO:0000256" key="2">
    <source>
        <dbReference type="ARBA" id="ARBA00011779"/>
    </source>
</evidence>
<evidence type="ECO:0000256" key="3">
    <source>
        <dbReference type="ARBA" id="ARBA00022448"/>
    </source>
</evidence>
<feature type="compositionally biased region" description="Polar residues" evidence="9">
    <location>
        <begin position="143"/>
        <end position="161"/>
    </location>
</feature>
<dbReference type="InterPro" id="IPR035906">
    <property type="entry name" value="MetI-like_sf"/>
</dbReference>
<keyword evidence="6" id="KW-0764">Sulfate transport</keyword>
<evidence type="ECO:0000256" key="8">
    <source>
        <dbReference type="ARBA" id="ARBA00025323"/>
    </source>
</evidence>
<evidence type="ECO:0000256" key="7">
    <source>
        <dbReference type="ARBA" id="ARBA00023136"/>
    </source>
</evidence>
<dbReference type="GO" id="GO:0005886">
    <property type="term" value="C:plasma membrane"/>
    <property type="evidence" value="ECO:0007669"/>
    <property type="project" value="UniProtKB-SubCell"/>
</dbReference>
<organism evidence="11">
    <name type="scientific">Sorangium cellulosum</name>
    <name type="common">Polyangium cellulosum</name>
    <dbReference type="NCBI Taxonomy" id="56"/>
    <lineage>
        <taxon>Bacteria</taxon>
        <taxon>Pseudomonadati</taxon>
        <taxon>Myxococcota</taxon>
        <taxon>Polyangia</taxon>
        <taxon>Polyangiales</taxon>
        <taxon>Polyangiaceae</taxon>
        <taxon>Sorangium</taxon>
    </lineage>
</organism>
<feature type="region of interest" description="Disordered" evidence="9">
    <location>
        <begin position="139"/>
        <end position="180"/>
    </location>
</feature>
<evidence type="ECO:0000256" key="6">
    <source>
        <dbReference type="ARBA" id="ARBA00023032"/>
    </source>
</evidence>
<reference evidence="11" key="1">
    <citation type="journal article" date="2018" name="J. Ind. Microbiol. Biotechnol.">
        <title>Genome mining reveals uncommon alkylpyrones as type III PKS products from myxobacteria.</title>
        <authorList>
            <person name="Hug J.J."/>
            <person name="Panter F."/>
            <person name="Krug D."/>
            <person name="Muller R."/>
        </authorList>
    </citation>
    <scope>NUCLEOTIDE SEQUENCE</scope>
    <source>
        <strain evidence="11">So ce1128</strain>
    </source>
</reference>
<keyword evidence="3" id="KW-0813">Transport</keyword>
<proteinExistence type="predicted"/>
<feature type="transmembrane region" description="Helical" evidence="10">
    <location>
        <begin position="21"/>
        <end position="45"/>
    </location>
</feature>
<dbReference type="InterPro" id="IPR000515">
    <property type="entry name" value="MetI-like"/>
</dbReference>
<evidence type="ECO:0000256" key="4">
    <source>
        <dbReference type="ARBA" id="ARBA00022692"/>
    </source>
</evidence>
<feature type="compositionally biased region" description="Low complexity" evidence="9">
    <location>
        <begin position="162"/>
        <end position="180"/>
    </location>
</feature>
<dbReference type="GO" id="GO:0015419">
    <property type="term" value="F:ABC-type sulfate transporter activity"/>
    <property type="evidence" value="ECO:0007669"/>
    <property type="project" value="InterPro"/>
</dbReference>
<dbReference type="PANTHER" id="PTHR30406">
    <property type="entry name" value="SULFATE TRANSPORT SYSTEM PERMEASE PROTEIN"/>
    <property type="match status" value="1"/>
</dbReference>
<dbReference type="Gene3D" id="1.10.3720.10">
    <property type="entry name" value="MetI-like"/>
    <property type="match status" value="1"/>
</dbReference>
<dbReference type="EMBL" id="MH908921">
    <property type="protein sequence ID" value="AYM54350.1"/>
    <property type="molecule type" value="Genomic_DNA"/>
</dbReference>
<keyword evidence="5 10" id="KW-1133">Transmembrane helix</keyword>
<dbReference type="InterPro" id="IPR005667">
    <property type="entry name" value="Sulph_transpt2"/>
</dbReference>
<dbReference type="PANTHER" id="PTHR30406:SF8">
    <property type="entry name" value="SULFATE TRANSPORT SYSTEM PERMEASE PROTEIN CYST"/>
    <property type="match status" value="1"/>
</dbReference>
<comment type="subcellular location">
    <subcellularLocation>
        <location evidence="1">Cell membrane</location>
        <topology evidence="1">Multi-pass membrane protein</topology>
    </subcellularLocation>
</comment>
<sequence length="180" mass="19100">MSTQGRSRSWGLTSPKHSDFLLPRISLAPLGVVIAMTFAGLPFVVRTVQPVIEDLSRDVEEAAATLGASRTHHLYQPWGSSAMQATTVTRRRPIEVAEAQSRPQQRERFASISAASAESSTPSRVVASERARNELDCLATFPQAESNVSSGSATSYRNSRCASESSPAGGPAASADHSSA</sequence>
<evidence type="ECO:0000256" key="10">
    <source>
        <dbReference type="SAM" id="Phobius"/>
    </source>
</evidence>
<keyword evidence="7 10" id="KW-0472">Membrane</keyword>
<comment type="subunit">
    <text evidence="2">The complex is composed of two ATP-binding proteins (CysA), two transmembrane proteins (CysT and CysW) and a solute-binding protein (CysP).</text>
</comment>
<name>A0A3S7V040_SORCE</name>
<evidence type="ECO:0000256" key="9">
    <source>
        <dbReference type="SAM" id="MobiDB-lite"/>
    </source>
</evidence>
<dbReference type="CDD" id="cd06261">
    <property type="entry name" value="TM_PBP2"/>
    <property type="match status" value="1"/>
</dbReference>